<sequence>LLHHLQKITGWSAGKISEEVNGFLHMGLIEKADVSRKGKIIYSANSAGLILLKFSKSIINRMVKWEQDLEEMKLDLENNKKSLENEKGFTRIVELNDYFLGAIKKYKKSFEVMDEFDESF</sequence>
<name>X1U9W8_9ZZZZ</name>
<feature type="non-terminal residue" evidence="1">
    <location>
        <position position="1"/>
    </location>
</feature>
<dbReference type="AlphaFoldDB" id="X1U9W8"/>
<evidence type="ECO:0008006" key="2">
    <source>
        <dbReference type="Google" id="ProtNLM"/>
    </source>
</evidence>
<dbReference type="EMBL" id="BARW01032552">
    <property type="protein sequence ID" value="GAJ14333.1"/>
    <property type="molecule type" value="Genomic_DNA"/>
</dbReference>
<comment type="caution">
    <text evidence="1">The sequence shown here is derived from an EMBL/GenBank/DDBJ whole genome shotgun (WGS) entry which is preliminary data.</text>
</comment>
<gene>
    <name evidence="1" type="ORF">S12H4_51500</name>
</gene>
<evidence type="ECO:0000313" key="1">
    <source>
        <dbReference type="EMBL" id="GAJ14333.1"/>
    </source>
</evidence>
<accession>X1U9W8</accession>
<protein>
    <recommendedName>
        <fullName evidence="2">HTH hxlR-type domain-containing protein</fullName>
    </recommendedName>
</protein>
<organism evidence="1">
    <name type="scientific">marine sediment metagenome</name>
    <dbReference type="NCBI Taxonomy" id="412755"/>
    <lineage>
        <taxon>unclassified sequences</taxon>
        <taxon>metagenomes</taxon>
        <taxon>ecological metagenomes</taxon>
    </lineage>
</organism>
<reference evidence="1" key="1">
    <citation type="journal article" date="2014" name="Front. Microbiol.">
        <title>High frequency of phylogenetically diverse reductive dehalogenase-homologous genes in deep subseafloor sedimentary metagenomes.</title>
        <authorList>
            <person name="Kawai M."/>
            <person name="Futagami T."/>
            <person name="Toyoda A."/>
            <person name="Takaki Y."/>
            <person name="Nishi S."/>
            <person name="Hori S."/>
            <person name="Arai W."/>
            <person name="Tsubouchi T."/>
            <person name="Morono Y."/>
            <person name="Uchiyama I."/>
            <person name="Ito T."/>
            <person name="Fujiyama A."/>
            <person name="Inagaki F."/>
            <person name="Takami H."/>
        </authorList>
    </citation>
    <scope>NUCLEOTIDE SEQUENCE</scope>
    <source>
        <strain evidence="1">Expedition CK06-06</strain>
    </source>
</reference>
<proteinExistence type="predicted"/>